<dbReference type="EMBL" id="JAHHHW010000126">
    <property type="protein sequence ID" value="MBW4434303.1"/>
    <property type="molecule type" value="Genomic_DNA"/>
</dbReference>
<gene>
    <name evidence="1" type="ORF">KME28_21950</name>
</gene>
<accession>A0A9E3HBC7</accession>
<proteinExistence type="predicted"/>
<reference evidence="1" key="1">
    <citation type="submission" date="2021-05" db="EMBL/GenBank/DDBJ databases">
        <authorList>
            <person name="Pietrasiak N."/>
            <person name="Ward R."/>
            <person name="Stajich J.E."/>
            <person name="Kurbessoian T."/>
        </authorList>
    </citation>
    <scope>NUCLEOTIDE SEQUENCE</scope>
    <source>
        <strain evidence="1">HA4357-MV3</strain>
    </source>
</reference>
<sequence>MTEKWCQLLVDEISSHLSAEQRVLLWPYMQEIQQLFLKERSRLGYKQELAGDVV</sequence>
<reference evidence="1" key="2">
    <citation type="journal article" date="2022" name="Microbiol. Resour. Announc.">
        <title>Metagenome Sequencing to Explore Phylogenomics of Terrestrial Cyanobacteria.</title>
        <authorList>
            <person name="Ward R.D."/>
            <person name="Stajich J.E."/>
            <person name="Johansen J.R."/>
            <person name="Huntemann M."/>
            <person name="Clum A."/>
            <person name="Foster B."/>
            <person name="Foster B."/>
            <person name="Roux S."/>
            <person name="Palaniappan K."/>
            <person name="Varghese N."/>
            <person name="Mukherjee S."/>
            <person name="Reddy T.B.K."/>
            <person name="Daum C."/>
            <person name="Copeland A."/>
            <person name="Chen I.A."/>
            <person name="Ivanova N.N."/>
            <person name="Kyrpides N.C."/>
            <person name="Shapiro N."/>
            <person name="Eloe-Fadrosh E.A."/>
            <person name="Pietrasiak N."/>
        </authorList>
    </citation>
    <scope>NUCLEOTIDE SEQUENCE</scope>
    <source>
        <strain evidence="1">HA4357-MV3</strain>
    </source>
</reference>
<name>A0A9E3HBC7_9NOST</name>
<comment type="caution">
    <text evidence="1">The sequence shown here is derived from an EMBL/GenBank/DDBJ whole genome shotgun (WGS) entry which is preliminary data.</text>
</comment>
<dbReference type="Proteomes" id="UP000813215">
    <property type="component" value="Unassembled WGS sequence"/>
</dbReference>
<evidence type="ECO:0000313" key="2">
    <source>
        <dbReference type="Proteomes" id="UP000813215"/>
    </source>
</evidence>
<evidence type="ECO:0000313" key="1">
    <source>
        <dbReference type="EMBL" id="MBW4434303.1"/>
    </source>
</evidence>
<organism evidence="1 2">
    <name type="scientific">Pelatocladus maniniholoensis HA4357-MV3</name>
    <dbReference type="NCBI Taxonomy" id="1117104"/>
    <lineage>
        <taxon>Bacteria</taxon>
        <taxon>Bacillati</taxon>
        <taxon>Cyanobacteriota</taxon>
        <taxon>Cyanophyceae</taxon>
        <taxon>Nostocales</taxon>
        <taxon>Nostocaceae</taxon>
        <taxon>Pelatocladus</taxon>
    </lineage>
</organism>
<protein>
    <submittedName>
        <fullName evidence="1">Uncharacterized protein</fullName>
    </submittedName>
</protein>
<dbReference type="AlphaFoldDB" id="A0A9E3HBC7"/>